<evidence type="ECO:0000313" key="2">
    <source>
        <dbReference type="EMBL" id="WVZ03923.1"/>
    </source>
</evidence>
<gene>
    <name evidence="2" type="ORF">V8G54_024729</name>
</gene>
<organism evidence="2 3">
    <name type="scientific">Vigna mungo</name>
    <name type="common">Black gram</name>
    <name type="synonym">Phaseolus mungo</name>
    <dbReference type="NCBI Taxonomy" id="3915"/>
    <lineage>
        <taxon>Eukaryota</taxon>
        <taxon>Viridiplantae</taxon>
        <taxon>Streptophyta</taxon>
        <taxon>Embryophyta</taxon>
        <taxon>Tracheophyta</taxon>
        <taxon>Spermatophyta</taxon>
        <taxon>Magnoliopsida</taxon>
        <taxon>eudicotyledons</taxon>
        <taxon>Gunneridae</taxon>
        <taxon>Pentapetalae</taxon>
        <taxon>rosids</taxon>
        <taxon>fabids</taxon>
        <taxon>Fabales</taxon>
        <taxon>Fabaceae</taxon>
        <taxon>Papilionoideae</taxon>
        <taxon>50 kb inversion clade</taxon>
        <taxon>NPAAA clade</taxon>
        <taxon>indigoferoid/millettioid clade</taxon>
        <taxon>Phaseoleae</taxon>
        <taxon>Vigna</taxon>
    </lineage>
</organism>
<keyword evidence="1" id="KW-0472">Membrane</keyword>
<sequence length="131" mass="14693">MVRLLRPGSSPAKDGASGFFLQWRSLVFVLLPLPSIWFNAGEMRKVATLFCGLCGLAACLRSTPTMDPHRFLRSVMDKPISFCHGCCDEPAAEFAFVSPVFRSNSGVCVFPNPQIRFHWNPLLPKCRSFRK</sequence>
<evidence type="ECO:0000313" key="3">
    <source>
        <dbReference type="Proteomes" id="UP001374535"/>
    </source>
</evidence>
<protein>
    <submittedName>
        <fullName evidence="2">Uncharacterized protein</fullName>
    </submittedName>
</protein>
<name>A0AAQ3N627_VIGMU</name>
<dbReference type="Proteomes" id="UP001374535">
    <property type="component" value="Chromosome 7"/>
</dbReference>
<keyword evidence="3" id="KW-1185">Reference proteome</keyword>
<feature type="transmembrane region" description="Helical" evidence="1">
    <location>
        <begin position="21"/>
        <end position="40"/>
    </location>
</feature>
<proteinExistence type="predicted"/>
<keyword evidence="1" id="KW-0812">Transmembrane</keyword>
<evidence type="ECO:0000256" key="1">
    <source>
        <dbReference type="SAM" id="Phobius"/>
    </source>
</evidence>
<keyword evidence="1" id="KW-1133">Transmembrane helix</keyword>
<dbReference type="AlphaFoldDB" id="A0AAQ3N627"/>
<reference evidence="2 3" key="1">
    <citation type="journal article" date="2023" name="Life. Sci Alliance">
        <title>Evolutionary insights into 3D genome organization and epigenetic landscape of Vigna mungo.</title>
        <authorList>
            <person name="Junaid A."/>
            <person name="Singh B."/>
            <person name="Bhatia S."/>
        </authorList>
    </citation>
    <scope>NUCLEOTIDE SEQUENCE [LARGE SCALE GENOMIC DNA]</scope>
    <source>
        <strain evidence="2">Urdbean</strain>
    </source>
</reference>
<dbReference type="EMBL" id="CP144694">
    <property type="protein sequence ID" value="WVZ03923.1"/>
    <property type="molecule type" value="Genomic_DNA"/>
</dbReference>
<accession>A0AAQ3N627</accession>